<sequence>MSLHACSAVSPRSLFTSILTISLVIFNTQAASPLDVTFPDTPPASALANIVEDHFIGVSYELSTFDTLWGKSVDKQPFAMQNYMGNLAARMSKPLRIRIGGNGMDGSTYFPNMTTVLEPAEDDPYFNDIPVNFGPAFFDILNGMANKAGEMQFFIGLSMRTPDDFSNVQALGLAARTKLGKRLDSLFLGNEPDLYEGHGERGAYNITAYVPEIGMALDALEDVGAIIKDEKLAGGPTICCSWDLEDILQAGFDKYPYKYYSLQRYPKNACGGEDAENTNISYFATHSNIENYLSWQNKGIMHAQQLNVPVVLSEYNSVACGGSNISSTFATSLWSIDVGLKAASMNYSAVFLHTREFGVQYNLFDPPSPENSTDPGWRTGSPYYGALFLSEATYEGGTVIVDLNLNNSITSPNATVAGYALYKANSTLGSFTFINYGQDFQVFNLPSGMTPKVSYKVLTAPSVYEKTQISWANQSVGQNGILEGDLQVLEMTCSDGCQITLPGPSAALVVLGDGVVFRGVGSLLSGASTVRWSPHLLWVPLIVGAFSLLT</sequence>
<dbReference type="EMBL" id="MU155225">
    <property type="protein sequence ID" value="KAF9478873.1"/>
    <property type="molecule type" value="Genomic_DNA"/>
</dbReference>
<dbReference type="InterPro" id="IPR017853">
    <property type="entry name" value="GH"/>
</dbReference>
<feature type="domain" description="Beta-glucuronidase C-terminal" evidence="2">
    <location>
        <begin position="418"/>
        <end position="508"/>
    </location>
</feature>
<keyword evidence="4" id="KW-1185">Reference proteome</keyword>
<feature type="signal peptide" evidence="1">
    <location>
        <begin position="1"/>
        <end position="30"/>
    </location>
</feature>
<dbReference type="InterPro" id="IPR013780">
    <property type="entry name" value="Glyco_hydro_b"/>
</dbReference>
<comment type="caution">
    <text evidence="3">The sequence shown here is derived from an EMBL/GenBank/DDBJ whole genome shotgun (WGS) entry which is preliminary data.</text>
</comment>
<dbReference type="OrthoDB" id="2796951at2759"/>
<organism evidence="3 4">
    <name type="scientific">Pholiota conissans</name>
    <dbReference type="NCBI Taxonomy" id="109636"/>
    <lineage>
        <taxon>Eukaryota</taxon>
        <taxon>Fungi</taxon>
        <taxon>Dikarya</taxon>
        <taxon>Basidiomycota</taxon>
        <taxon>Agaricomycotina</taxon>
        <taxon>Agaricomycetes</taxon>
        <taxon>Agaricomycetidae</taxon>
        <taxon>Agaricales</taxon>
        <taxon>Agaricineae</taxon>
        <taxon>Strophariaceae</taxon>
        <taxon>Pholiota</taxon>
    </lineage>
</organism>
<feature type="chain" id="PRO_5040492288" description="Beta-glucuronidase C-terminal domain-containing protein" evidence="1">
    <location>
        <begin position="31"/>
        <end position="550"/>
    </location>
</feature>
<reference evidence="3" key="1">
    <citation type="submission" date="2020-11" db="EMBL/GenBank/DDBJ databases">
        <authorList>
            <consortium name="DOE Joint Genome Institute"/>
            <person name="Ahrendt S."/>
            <person name="Riley R."/>
            <person name="Andreopoulos W."/>
            <person name="Labutti K."/>
            <person name="Pangilinan J."/>
            <person name="Ruiz-Duenas F.J."/>
            <person name="Barrasa J.M."/>
            <person name="Sanchez-Garcia M."/>
            <person name="Camarero S."/>
            <person name="Miyauchi S."/>
            <person name="Serrano A."/>
            <person name="Linde D."/>
            <person name="Babiker R."/>
            <person name="Drula E."/>
            <person name="Ayuso-Fernandez I."/>
            <person name="Pacheco R."/>
            <person name="Padilla G."/>
            <person name="Ferreira P."/>
            <person name="Barriuso J."/>
            <person name="Kellner H."/>
            <person name="Castanera R."/>
            <person name="Alfaro M."/>
            <person name="Ramirez L."/>
            <person name="Pisabarro A.G."/>
            <person name="Kuo A."/>
            <person name="Tritt A."/>
            <person name="Lipzen A."/>
            <person name="He G."/>
            <person name="Yan M."/>
            <person name="Ng V."/>
            <person name="Cullen D."/>
            <person name="Martin F."/>
            <person name="Rosso M.-N."/>
            <person name="Henrissat B."/>
            <person name="Hibbett D."/>
            <person name="Martinez A.T."/>
            <person name="Grigoriev I.V."/>
        </authorList>
    </citation>
    <scope>NUCLEOTIDE SEQUENCE</scope>
    <source>
        <strain evidence="3">CIRM-BRFM 674</strain>
    </source>
</reference>
<evidence type="ECO:0000256" key="1">
    <source>
        <dbReference type="SAM" id="SignalP"/>
    </source>
</evidence>
<dbReference type="AlphaFoldDB" id="A0A9P5Z1A9"/>
<dbReference type="Gene3D" id="2.60.40.1180">
    <property type="entry name" value="Golgi alpha-mannosidase II"/>
    <property type="match status" value="1"/>
</dbReference>
<dbReference type="SUPFAM" id="SSF51445">
    <property type="entry name" value="(Trans)glycosidases"/>
    <property type="match status" value="1"/>
</dbReference>
<dbReference type="Proteomes" id="UP000807469">
    <property type="component" value="Unassembled WGS sequence"/>
</dbReference>
<accession>A0A9P5Z1A9</accession>
<dbReference type="PANTHER" id="PTHR36183:SF2">
    <property type="entry name" value="BETA-GLUCURONIDASE C-TERMINAL DOMAIN-CONTAINING PROTEIN"/>
    <property type="match status" value="1"/>
</dbReference>
<dbReference type="InterPro" id="IPR052974">
    <property type="entry name" value="GH79_Enzymes"/>
</dbReference>
<dbReference type="InterPro" id="IPR031728">
    <property type="entry name" value="GlcAase_C"/>
</dbReference>
<keyword evidence="1" id="KW-0732">Signal</keyword>
<proteinExistence type="predicted"/>
<gene>
    <name evidence="3" type="ORF">BDN70DRAFT_807983</name>
</gene>
<dbReference type="PANTHER" id="PTHR36183">
    <property type="entry name" value="BETA-GLUCURONIDASE"/>
    <property type="match status" value="1"/>
</dbReference>
<name>A0A9P5Z1A9_9AGAR</name>
<protein>
    <recommendedName>
        <fullName evidence="2">Beta-glucuronidase C-terminal domain-containing protein</fullName>
    </recommendedName>
</protein>
<dbReference type="Gene3D" id="3.20.20.80">
    <property type="entry name" value="Glycosidases"/>
    <property type="match status" value="1"/>
</dbReference>
<evidence type="ECO:0000313" key="4">
    <source>
        <dbReference type="Proteomes" id="UP000807469"/>
    </source>
</evidence>
<evidence type="ECO:0000259" key="2">
    <source>
        <dbReference type="Pfam" id="PF16862"/>
    </source>
</evidence>
<evidence type="ECO:0000313" key="3">
    <source>
        <dbReference type="EMBL" id="KAF9478873.1"/>
    </source>
</evidence>
<dbReference type="Pfam" id="PF16862">
    <property type="entry name" value="Glyco_hydro_79C"/>
    <property type="match status" value="1"/>
</dbReference>